<sequence>MWNTIKERKSKRASEENRGRNAKGLSKMAILAMWFESQSPLLGQLPKPHATNLTLQTNCHLWPSTK</sequence>
<evidence type="ECO:0000313" key="2">
    <source>
        <dbReference type="EnsemblPlants" id="MELO3C033938.2.1"/>
    </source>
</evidence>
<name>A0A9I9EHK6_CUCME</name>
<protein>
    <submittedName>
        <fullName evidence="2">Uncharacterized protein</fullName>
    </submittedName>
</protein>
<evidence type="ECO:0000256" key="1">
    <source>
        <dbReference type="SAM" id="MobiDB-lite"/>
    </source>
</evidence>
<dbReference type="Gramene" id="MELO3C033938.2.1">
    <property type="protein sequence ID" value="MELO3C033938.2.1"/>
    <property type="gene ID" value="MELO3C033938.2"/>
</dbReference>
<proteinExistence type="predicted"/>
<feature type="region of interest" description="Disordered" evidence="1">
    <location>
        <begin position="1"/>
        <end position="22"/>
    </location>
</feature>
<accession>A0A9I9EHK6</accession>
<organism evidence="2">
    <name type="scientific">Cucumis melo</name>
    <name type="common">Muskmelon</name>
    <dbReference type="NCBI Taxonomy" id="3656"/>
    <lineage>
        <taxon>Eukaryota</taxon>
        <taxon>Viridiplantae</taxon>
        <taxon>Streptophyta</taxon>
        <taxon>Embryophyta</taxon>
        <taxon>Tracheophyta</taxon>
        <taxon>Spermatophyta</taxon>
        <taxon>Magnoliopsida</taxon>
        <taxon>eudicotyledons</taxon>
        <taxon>Gunneridae</taxon>
        <taxon>Pentapetalae</taxon>
        <taxon>rosids</taxon>
        <taxon>fabids</taxon>
        <taxon>Cucurbitales</taxon>
        <taxon>Cucurbitaceae</taxon>
        <taxon>Benincaseae</taxon>
        <taxon>Cucumis</taxon>
    </lineage>
</organism>
<dbReference type="EnsemblPlants" id="MELO3C033938.2.1">
    <property type="protein sequence ID" value="MELO3C033938.2.1"/>
    <property type="gene ID" value="MELO3C033938.2"/>
</dbReference>
<reference evidence="2" key="1">
    <citation type="submission" date="2023-03" db="UniProtKB">
        <authorList>
            <consortium name="EnsemblPlants"/>
        </authorList>
    </citation>
    <scope>IDENTIFICATION</scope>
</reference>
<dbReference type="AlphaFoldDB" id="A0A9I9EHK6"/>